<dbReference type="InterPro" id="IPR002018">
    <property type="entry name" value="CarbesteraseB"/>
</dbReference>
<protein>
    <recommendedName>
        <fullName evidence="3">Carboxylic ester hydrolase</fullName>
        <ecNumber evidence="3">3.1.1.-</ecNumber>
    </recommendedName>
</protein>
<evidence type="ECO:0000256" key="1">
    <source>
        <dbReference type="ARBA" id="ARBA00005964"/>
    </source>
</evidence>
<comment type="similarity">
    <text evidence="1 3">Belongs to the type-B carboxylesterase/lipase family.</text>
</comment>
<dbReference type="SUPFAM" id="SSF53474">
    <property type="entry name" value="alpha/beta-Hydrolases"/>
    <property type="match status" value="1"/>
</dbReference>
<keyword evidence="2 3" id="KW-0378">Hydrolase</keyword>
<accession>A0A7K1KY78</accession>
<feature type="signal peptide" evidence="3">
    <location>
        <begin position="1"/>
        <end position="24"/>
    </location>
</feature>
<keyword evidence="6" id="KW-1185">Reference proteome</keyword>
<dbReference type="GO" id="GO:0016787">
    <property type="term" value="F:hydrolase activity"/>
    <property type="evidence" value="ECO:0007669"/>
    <property type="project" value="UniProtKB-KW"/>
</dbReference>
<dbReference type="PROSITE" id="PS00122">
    <property type="entry name" value="CARBOXYLESTERASE_B_1"/>
    <property type="match status" value="1"/>
</dbReference>
<dbReference type="AlphaFoldDB" id="A0A7K1KY78"/>
<proteinExistence type="inferred from homology"/>
<evidence type="ECO:0000256" key="2">
    <source>
        <dbReference type="ARBA" id="ARBA00022801"/>
    </source>
</evidence>
<name>A0A7K1KY78_9ACTN</name>
<dbReference type="EC" id="3.1.1.-" evidence="3"/>
<feature type="chain" id="PRO_5039742010" description="Carboxylic ester hydrolase" evidence="3">
    <location>
        <begin position="25"/>
        <end position="536"/>
    </location>
</feature>
<dbReference type="InterPro" id="IPR029058">
    <property type="entry name" value="AB_hydrolase_fold"/>
</dbReference>
<keyword evidence="3" id="KW-0732">Signal</keyword>
<dbReference type="Gene3D" id="3.40.50.1820">
    <property type="entry name" value="alpha/beta hydrolase"/>
    <property type="match status" value="1"/>
</dbReference>
<gene>
    <name evidence="5" type="ORF">GNZ18_11135</name>
</gene>
<evidence type="ECO:0000259" key="4">
    <source>
        <dbReference type="Pfam" id="PF00135"/>
    </source>
</evidence>
<evidence type="ECO:0000313" key="6">
    <source>
        <dbReference type="Proteomes" id="UP000432015"/>
    </source>
</evidence>
<dbReference type="Pfam" id="PF00135">
    <property type="entry name" value="COesterase"/>
    <property type="match status" value="1"/>
</dbReference>
<dbReference type="InterPro" id="IPR019826">
    <property type="entry name" value="Carboxylesterase_B_AS"/>
</dbReference>
<dbReference type="EMBL" id="WOFH01000003">
    <property type="protein sequence ID" value="MUN37151.1"/>
    <property type="molecule type" value="Genomic_DNA"/>
</dbReference>
<sequence length="536" mass="56911">MKPKRWRLMVAAVASLGAASVAFTVSGPAGGTVLKAPACADGTVVQTDQGPVCGTVSADGLQSWLGVPYAAPPVGDLRWAPPVPHAKWADTYQATERGSSCPQPQGLGPGSTNEDCLRLNIVRPQKADKPLAVMVELHGGGFRLGGPSDGSHLAKDGNVLHVGVGYRLGIFGFLAHEGFGKNAGNYALQDQQAALRWVQQNIARFGGDPKNVTIFGASAGGSSVCANSVSPTAKGLFQKGISQSGEYNSLRGGDTQWQAQDCKTKLPTEAEAQATGKRFATALGCADAACLRKLPVQKVLDQAGGGIGADRGTQGPVVDGKTLLQSPGEAFAKGNINDVSLMHGVDRDETQLRAATTPAEYQTLVKEQYGDIADEVMKLYPINRFPEPSAFIAYRTIVADSNSVCPALLNDKRLARHIKVFAYQTDNADAPPMFFLDKTKPNGSYHISESPFLSPFPGGGELTQNQKSFGAQLTAQWTGFARTGNPTVDGTPFWSPFTTSDNAVMSLVPAGDSELTREIGEQHHCGFWDRYTPYRR</sequence>
<dbReference type="PANTHER" id="PTHR11559">
    <property type="entry name" value="CARBOXYLESTERASE"/>
    <property type="match status" value="1"/>
</dbReference>
<dbReference type="Proteomes" id="UP000432015">
    <property type="component" value="Unassembled WGS sequence"/>
</dbReference>
<feature type="domain" description="Carboxylesterase type B" evidence="4">
    <location>
        <begin position="43"/>
        <end position="528"/>
    </location>
</feature>
<organism evidence="5 6">
    <name type="scientific">Actinomadura litoris</name>
    <dbReference type="NCBI Taxonomy" id="2678616"/>
    <lineage>
        <taxon>Bacteria</taxon>
        <taxon>Bacillati</taxon>
        <taxon>Actinomycetota</taxon>
        <taxon>Actinomycetes</taxon>
        <taxon>Streptosporangiales</taxon>
        <taxon>Thermomonosporaceae</taxon>
        <taxon>Actinomadura</taxon>
    </lineage>
</organism>
<dbReference type="InterPro" id="IPR050309">
    <property type="entry name" value="Type-B_Carboxylest/Lipase"/>
</dbReference>
<comment type="caution">
    <text evidence="5">The sequence shown here is derived from an EMBL/GenBank/DDBJ whole genome shotgun (WGS) entry which is preliminary data.</text>
</comment>
<evidence type="ECO:0000256" key="3">
    <source>
        <dbReference type="RuleBase" id="RU361235"/>
    </source>
</evidence>
<evidence type="ECO:0000313" key="5">
    <source>
        <dbReference type="EMBL" id="MUN37151.1"/>
    </source>
</evidence>
<reference evidence="5 6" key="1">
    <citation type="submission" date="2019-11" db="EMBL/GenBank/DDBJ databases">
        <authorList>
            <person name="Cao P."/>
        </authorList>
    </citation>
    <scope>NUCLEOTIDE SEQUENCE [LARGE SCALE GENOMIC DNA]</scope>
    <source>
        <strain evidence="5 6">NEAU-AAG5</strain>
    </source>
</reference>